<accession>A0AAD7G4A8</accession>
<reference evidence="2" key="1">
    <citation type="submission" date="2023-03" db="EMBL/GenBank/DDBJ databases">
        <title>Massive genome expansion in bonnet fungi (Mycena s.s.) driven by repeated elements and novel gene families across ecological guilds.</title>
        <authorList>
            <consortium name="Lawrence Berkeley National Laboratory"/>
            <person name="Harder C.B."/>
            <person name="Miyauchi S."/>
            <person name="Viragh M."/>
            <person name="Kuo A."/>
            <person name="Thoen E."/>
            <person name="Andreopoulos B."/>
            <person name="Lu D."/>
            <person name="Skrede I."/>
            <person name="Drula E."/>
            <person name="Henrissat B."/>
            <person name="Morin E."/>
            <person name="Kohler A."/>
            <person name="Barry K."/>
            <person name="LaButti K."/>
            <person name="Morin E."/>
            <person name="Salamov A."/>
            <person name="Lipzen A."/>
            <person name="Mereny Z."/>
            <person name="Hegedus B."/>
            <person name="Baldrian P."/>
            <person name="Stursova M."/>
            <person name="Weitz H."/>
            <person name="Taylor A."/>
            <person name="Grigoriev I.V."/>
            <person name="Nagy L.G."/>
            <person name="Martin F."/>
            <person name="Kauserud H."/>
        </authorList>
    </citation>
    <scope>NUCLEOTIDE SEQUENCE</scope>
    <source>
        <strain evidence="2">CBHHK067</strain>
    </source>
</reference>
<protein>
    <submittedName>
        <fullName evidence="2">Uncharacterized protein</fullName>
    </submittedName>
</protein>
<organism evidence="2 3">
    <name type="scientific">Mycena rosella</name>
    <name type="common">Pink bonnet</name>
    <name type="synonym">Agaricus rosellus</name>
    <dbReference type="NCBI Taxonomy" id="1033263"/>
    <lineage>
        <taxon>Eukaryota</taxon>
        <taxon>Fungi</taxon>
        <taxon>Dikarya</taxon>
        <taxon>Basidiomycota</taxon>
        <taxon>Agaricomycotina</taxon>
        <taxon>Agaricomycetes</taxon>
        <taxon>Agaricomycetidae</taxon>
        <taxon>Agaricales</taxon>
        <taxon>Marasmiineae</taxon>
        <taxon>Mycenaceae</taxon>
        <taxon>Mycena</taxon>
    </lineage>
</organism>
<evidence type="ECO:0000256" key="1">
    <source>
        <dbReference type="SAM" id="MobiDB-lite"/>
    </source>
</evidence>
<sequence length="107" mass="11360">MSKIHFLSSSAQSLLVAHRPRPGLRARADAGDAEAPPCASYDLSAAYYDSAPYSLRDTPIAHASRTGPTLGDMPLSSPPKATENSMRYSAGRGNALALQSFCHDEPL</sequence>
<name>A0AAD7G4A8_MYCRO</name>
<comment type="caution">
    <text evidence="2">The sequence shown here is derived from an EMBL/GenBank/DDBJ whole genome shotgun (WGS) entry which is preliminary data.</text>
</comment>
<feature type="region of interest" description="Disordered" evidence="1">
    <location>
        <begin position="59"/>
        <end position="86"/>
    </location>
</feature>
<proteinExistence type="predicted"/>
<dbReference type="Proteomes" id="UP001221757">
    <property type="component" value="Unassembled WGS sequence"/>
</dbReference>
<gene>
    <name evidence="2" type="ORF">B0H17DRAFT_1184671</name>
</gene>
<evidence type="ECO:0000313" key="3">
    <source>
        <dbReference type="Proteomes" id="UP001221757"/>
    </source>
</evidence>
<keyword evidence="3" id="KW-1185">Reference proteome</keyword>
<evidence type="ECO:0000313" key="2">
    <source>
        <dbReference type="EMBL" id="KAJ7664760.1"/>
    </source>
</evidence>
<dbReference type="AlphaFoldDB" id="A0AAD7G4A8"/>
<dbReference type="EMBL" id="JARKIE010000221">
    <property type="protein sequence ID" value="KAJ7664760.1"/>
    <property type="molecule type" value="Genomic_DNA"/>
</dbReference>